<dbReference type="AlphaFoldDB" id="A0A2T4UG56"/>
<dbReference type="EMBL" id="PYYB01000001">
    <property type="protein sequence ID" value="PTL58169.1"/>
    <property type="molecule type" value="Genomic_DNA"/>
</dbReference>
<dbReference type="OrthoDB" id="338143at2"/>
<dbReference type="PANTHER" id="PTHR33371:SF4">
    <property type="entry name" value="INTERMEMBRANE PHOSPHOLIPID TRANSPORT SYSTEM BINDING PROTEIN MLAD"/>
    <property type="match status" value="1"/>
</dbReference>
<name>A0A2T4UG56_9ACTN</name>
<sequence length="474" mass="49422">MNPVRLAGGALVALLLLVVALKAGVGEDRYTVSVPLANASGLDDGSAVKIGGLDRGKVKVRIDDRDRVLLDLELDDDAGPIGKDASVAIVAANFLGLKRVELDPGNAAKDPAPDGYVLKESQATTPTDLDQVLGVFDADTRTRAKILLNAAGEAVVGRKVDVSVLLKELPLGMEQAGPALQELATTDATMTDLVERSDRFVAQAAKERRELTKLVDTVGGTTETVAARRAALRAALAKAPGTLDTLRGFLGDLEATTADLGPAAREIRAAAPALASTLGEVETFRKAATPALASAVRAAPGLSRLANGATPVLRRSRPTLSTLSTLGRELPPVTTALDNSADNVIAVLENWSRAIQLRDQLGHVFRGEASISPDLVLTMVDRLTKTPAKKKPPRKGATKRPAPATTPAPEAPRAPAPPVRLPKVPGLDEILEGLPKNPTVDEITDALQDVVGGLTLSSEKDGSTGQLLDFLLGP</sequence>
<comment type="caution">
    <text evidence="3">The sequence shown here is derived from an EMBL/GenBank/DDBJ whole genome shotgun (WGS) entry which is preliminary data.</text>
</comment>
<dbReference type="PANTHER" id="PTHR33371">
    <property type="entry name" value="INTERMEMBRANE PHOSPHOLIPID TRANSPORT SYSTEM BINDING PROTEIN MLAD-RELATED"/>
    <property type="match status" value="1"/>
</dbReference>
<accession>A0A2T4UG56</accession>
<dbReference type="RefSeq" id="WP_107566607.1">
    <property type="nucleotide sequence ID" value="NZ_PYYB01000001.1"/>
</dbReference>
<feature type="region of interest" description="Disordered" evidence="1">
    <location>
        <begin position="384"/>
        <end position="424"/>
    </location>
</feature>
<evidence type="ECO:0000313" key="3">
    <source>
        <dbReference type="EMBL" id="PTL58169.1"/>
    </source>
</evidence>
<evidence type="ECO:0000259" key="2">
    <source>
        <dbReference type="Pfam" id="PF02470"/>
    </source>
</evidence>
<feature type="compositionally biased region" description="Basic residues" evidence="1">
    <location>
        <begin position="387"/>
        <end position="398"/>
    </location>
</feature>
<reference evidence="3 4" key="1">
    <citation type="submission" date="2018-03" db="EMBL/GenBank/DDBJ databases">
        <title>Aquarubrobacter algicola gen. nov., sp. nov., a novel actinobacterium isolated from shallow eutrophic lake during the end of cyanobacterial harmful algal blooms.</title>
        <authorList>
            <person name="Chun S.J."/>
        </authorList>
    </citation>
    <scope>NUCLEOTIDE SEQUENCE [LARGE SCALE GENOMIC DNA]</scope>
    <source>
        <strain evidence="3 4">Seoho-28</strain>
    </source>
</reference>
<proteinExistence type="predicted"/>
<keyword evidence="4" id="KW-1185">Reference proteome</keyword>
<dbReference type="Proteomes" id="UP000240739">
    <property type="component" value="Unassembled WGS sequence"/>
</dbReference>
<evidence type="ECO:0000256" key="1">
    <source>
        <dbReference type="SAM" id="MobiDB-lite"/>
    </source>
</evidence>
<feature type="domain" description="Mce/MlaD" evidence="2">
    <location>
        <begin position="29"/>
        <end position="105"/>
    </location>
</feature>
<evidence type="ECO:0000313" key="4">
    <source>
        <dbReference type="Proteomes" id="UP000240739"/>
    </source>
</evidence>
<dbReference type="InterPro" id="IPR003399">
    <property type="entry name" value="Mce/MlaD"/>
</dbReference>
<dbReference type="InterPro" id="IPR052336">
    <property type="entry name" value="MlaD_Phospholipid_Transporter"/>
</dbReference>
<gene>
    <name evidence="3" type="ORF">C7Y72_00135</name>
</gene>
<feature type="compositionally biased region" description="Pro residues" evidence="1">
    <location>
        <begin position="404"/>
        <end position="420"/>
    </location>
</feature>
<protein>
    <recommendedName>
        <fullName evidence="2">Mce/MlaD domain-containing protein</fullName>
    </recommendedName>
</protein>
<dbReference type="Pfam" id="PF02470">
    <property type="entry name" value="MlaD"/>
    <property type="match status" value="1"/>
</dbReference>
<organism evidence="3 4">
    <name type="scientific">Paraconexibacter algicola</name>
    <dbReference type="NCBI Taxonomy" id="2133960"/>
    <lineage>
        <taxon>Bacteria</taxon>
        <taxon>Bacillati</taxon>
        <taxon>Actinomycetota</taxon>
        <taxon>Thermoleophilia</taxon>
        <taxon>Solirubrobacterales</taxon>
        <taxon>Paraconexibacteraceae</taxon>
        <taxon>Paraconexibacter</taxon>
    </lineage>
</organism>